<keyword evidence="2" id="KW-1185">Reference proteome</keyword>
<proteinExistence type="predicted"/>
<evidence type="ECO:0000313" key="1">
    <source>
        <dbReference type="EMBL" id="SFP55352.1"/>
    </source>
</evidence>
<evidence type="ECO:0000313" key="2">
    <source>
        <dbReference type="Proteomes" id="UP000198784"/>
    </source>
</evidence>
<feature type="non-terminal residue" evidence="1">
    <location>
        <position position="29"/>
    </location>
</feature>
<reference evidence="2" key="1">
    <citation type="submission" date="2016-10" db="EMBL/GenBank/DDBJ databases">
        <authorList>
            <person name="Varghese N."/>
            <person name="Submissions S."/>
        </authorList>
    </citation>
    <scope>NUCLEOTIDE SEQUENCE [LARGE SCALE GENOMIC DNA]</scope>
    <source>
        <strain evidence="2">DSM 17834</strain>
    </source>
</reference>
<gene>
    <name evidence="1" type="ORF">SAMN05216190_112146</name>
</gene>
<dbReference type="STRING" id="289003.SAMN05216190_112146"/>
<protein>
    <submittedName>
        <fullName evidence="1">Putative transposase</fullName>
    </submittedName>
</protein>
<dbReference type="Proteomes" id="UP000198784">
    <property type="component" value="Unassembled WGS sequence"/>
</dbReference>
<organism evidence="1 2">
    <name type="scientific">Pseudomonas borbori</name>
    <dbReference type="NCBI Taxonomy" id="289003"/>
    <lineage>
        <taxon>Bacteria</taxon>
        <taxon>Pseudomonadati</taxon>
        <taxon>Pseudomonadota</taxon>
        <taxon>Gammaproteobacteria</taxon>
        <taxon>Pseudomonadales</taxon>
        <taxon>Pseudomonadaceae</taxon>
        <taxon>Pseudomonas</taxon>
    </lineage>
</organism>
<sequence>MPRRARVLLPGVPLHLIQRGNNHSACFFA</sequence>
<name>A0A1I5R9Y8_9PSED</name>
<accession>A0A1I5R9Y8</accession>
<dbReference type="EMBL" id="FOWX01000012">
    <property type="protein sequence ID" value="SFP55352.1"/>
    <property type="molecule type" value="Genomic_DNA"/>
</dbReference>
<dbReference type="AlphaFoldDB" id="A0A1I5R9Y8"/>